<protein>
    <submittedName>
        <fullName evidence="2">Uncharacterized protein</fullName>
    </submittedName>
</protein>
<accession>A0ABR4WD77</accession>
<name>A0ABR4WD77_9GAMM</name>
<dbReference type="EMBL" id="ARXU01000005">
    <property type="protein sequence ID" value="KGD61295.1"/>
    <property type="molecule type" value="Genomic_DNA"/>
</dbReference>
<evidence type="ECO:0000313" key="3">
    <source>
        <dbReference type="Proteomes" id="UP000029443"/>
    </source>
</evidence>
<evidence type="ECO:0000313" key="2">
    <source>
        <dbReference type="EMBL" id="KGD61295.1"/>
    </source>
</evidence>
<reference evidence="2 3" key="1">
    <citation type="submission" date="2012-09" db="EMBL/GenBank/DDBJ databases">
        <title>Genome Sequence of alkane-degrading Bacterium Alcanivorax jadensis T9.</title>
        <authorList>
            <person name="Lai Q."/>
            <person name="Shao Z."/>
        </authorList>
    </citation>
    <scope>NUCLEOTIDE SEQUENCE [LARGE SCALE GENOMIC DNA]</scope>
    <source>
        <strain evidence="2 3">T9</strain>
    </source>
</reference>
<feature type="region of interest" description="Disordered" evidence="1">
    <location>
        <begin position="1"/>
        <end position="64"/>
    </location>
</feature>
<dbReference type="Proteomes" id="UP000029443">
    <property type="component" value="Unassembled WGS sequence"/>
</dbReference>
<organism evidence="2 3">
    <name type="scientific">Alcanivorax jadensis T9</name>
    <dbReference type="NCBI Taxonomy" id="1177181"/>
    <lineage>
        <taxon>Bacteria</taxon>
        <taxon>Pseudomonadati</taxon>
        <taxon>Pseudomonadota</taxon>
        <taxon>Gammaproteobacteria</taxon>
        <taxon>Oceanospirillales</taxon>
        <taxon>Alcanivoracaceae</taxon>
        <taxon>Alcanivorax</taxon>
    </lineage>
</organism>
<keyword evidence="3" id="KW-1185">Reference proteome</keyword>
<comment type="caution">
    <text evidence="2">The sequence shown here is derived from an EMBL/GenBank/DDBJ whole genome shotgun (WGS) entry which is preliminary data.</text>
</comment>
<gene>
    <name evidence="2" type="ORF">T9A_01744</name>
</gene>
<sequence>MSRSGEVENRPPLGQQQPAARLVPADEQMASGRYRTDIQVANGAQTVSSSSENYTTTAEVSVIR</sequence>
<evidence type="ECO:0000256" key="1">
    <source>
        <dbReference type="SAM" id="MobiDB-lite"/>
    </source>
</evidence>
<feature type="compositionally biased region" description="Polar residues" evidence="1">
    <location>
        <begin position="42"/>
        <end position="64"/>
    </location>
</feature>
<proteinExistence type="predicted"/>